<feature type="transmembrane region" description="Helical" evidence="1">
    <location>
        <begin position="335"/>
        <end position="359"/>
    </location>
</feature>
<organism evidence="2 3">
    <name type="scientific">Trypanosoma equiperdum</name>
    <dbReference type="NCBI Taxonomy" id="5694"/>
    <lineage>
        <taxon>Eukaryota</taxon>
        <taxon>Discoba</taxon>
        <taxon>Euglenozoa</taxon>
        <taxon>Kinetoplastea</taxon>
        <taxon>Metakinetoplastina</taxon>
        <taxon>Trypanosomatida</taxon>
        <taxon>Trypanosomatidae</taxon>
        <taxon>Trypanosoma</taxon>
    </lineage>
</organism>
<feature type="transmembrane region" description="Helical" evidence="1">
    <location>
        <begin position="85"/>
        <end position="102"/>
    </location>
</feature>
<evidence type="ECO:0000256" key="1">
    <source>
        <dbReference type="SAM" id="Phobius"/>
    </source>
</evidence>
<feature type="transmembrane region" description="Helical" evidence="1">
    <location>
        <begin position="190"/>
        <end position="209"/>
    </location>
</feature>
<dbReference type="EMBL" id="CZPT02000809">
    <property type="protein sequence ID" value="SCU67826.1"/>
    <property type="molecule type" value="Genomic_DNA"/>
</dbReference>
<protein>
    <submittedName>
        <fullName evidence="2">Uncharacterized protein</fullName>
    </submittedName>
</protein>
<feature type="transmembrane region" description="Helical" evidence="1">
    <location>
        <begin position="47"/>
        <end position="65"/>
    </location>
</feature>
<dbReference type="AlphaFoldDB" id="A0A1G4I7B1"/>
<gene>
    <name evidence="2" type="ORF">TEOVI_000698500</name>
</gene>
<comment type="caution">
    <text evidence="2">The sequence shown here is derived from an EMBL/GenBank/DDBJ whole genome shotgun (WGS) entry which is preliminary data.</text>
</comment>
<keyword evidence="3" id="KW-1185">Reference proteome</keyword>
<name>A0A1G4I7B1_TRYEQ</name>
<feature type="transmembrane region" description="Helical" evidence="1">
    <location>
        <begin position="251"/>
        <end position="271"/>
    </location>
</feature>
<keyword evidence="1" id="KW-1133">Transmembrane helix</keyword>
<feature type="transmembrane region" description="Helical" evidence="1">
    <location>
        <begin position="371"/>
        <end position="391"/>
    </location>
</feature>
<dbReference type="GeneID" id="92380919"/>
<feature type="transmembrane region" description="Helical" evidence="1">
    <location>
        <begin position="517"/>
        <end position="537"/>
    </location>
</feature>
<sequence length="603" mass="67690">MSDGGISTGSHQHLGSIYRSLEYLPRYFQIFALFGAFFLASIRENPVIAWLAVTMHSSFGTEIVWSVEYQRRLELMTLNERLSLTLYGVALSALAMFTYVKTGRDVLYHLVQESGVDSNSRRWPVAIMCLMLACEGMVILKEEAACELSSSDSIAHFVLTGFRGFEQTGFDPRLKYANPHFLIQVQILKAYAMSFVKRMLPAVILAFVYRSGRDARRSAHAALRWYIMTIMIFRSLCEAYTMMYGDGLRQYSSWSLLLTSVVWYAMVNYTFGPSKRAGWTASTSSASSVRETTNGISKCIVLFFMVYLSVLALVVSVHVVELLLIWLMFFLLTVWIPAIIDSCAVSYIICITTAVSFVVYKMNHTTKWGSLRLIPLFSLWWLDICILYSLVANVTHSRFGGTLAVLVALGFHCYHSLEDLEHGVRTSGSYVEKVVTMLREVVEETVTMDEEVSAGPRTEKACYKTLVVVACAVMGFLISVAALLEYSQSSDVRVHLLNQNIILVTPRVLFRKFVRTFILVISLLVFVIAGLVMYRLVPQLAMFVPDFIALGVAVGVACAILGRLIDLQDPLYDALMRLIGAMEPPALTEDSVLDEGYGRWKHA</sequence>
<feature type="transmembrane region" description="Helical" evidence="1">
    <location>
        <begin position="300"/>
        <end position="329"/>
    </location>
</feature>
<dbReference type="Proteomes" id="UP000195570">
    <property type="component" value="Unassembled WGS sequence"/>
</dbReference>
<dbReference type="RefSeq" id="XP_067079100.1">
    <property type="nucleotide sequence ID" value="XM_067222999.1"/>
</dbReference>
<evidence type="ECO:0000313" key="3">
    <source>
        <dbReference type="Proteomes" id="UP000195570"/>
    </source>
</evidence>
<feature type="transmembrane region" description="Helical" evidence="1">
    <location>
        <begin position="23"/>
        <end position="40"/>
    </location>
</feature>
<keyword evidence="1" id="KW-0812">Transmembrane</keyword>
<feature type="transmembrane region" description="Helical" evidence="1">
    <location>
        <begin position="543"/>
        <end position="565"/>
    </location>
</feature>
<proteinExistence type="predicted"/>
<keyword evidence="1" id="KW-0472">Membrane</keyword>
<feature type="transmembrane region" description="Helical" evidence="1">
    <location>
        <begin position="466"/>
        <end position="486"/>
    </location>
</feature>
<feature type="transmembrane region" description="Helical" evidence="1">
    <location>
        <begin position="221"/>
        <end position="245"/>
    </location>
</feature>
<reference evidence="2" key="1">
    <citation type="submission" date="2016-09" db="EMBL/GenBank/DDBJ databases">
        <authorList>
            <person name="Hebert L."/>
            <person name="Moumen B."/>
        </authorList>
    </citation>
    <scope>NUCLEOTIDE SEQUENCE [LARGE SCALE GENOMIC DNA]</scope>
    <source>
        <strain evidence="2">OVI</strain>
    </source>
</reference>
<dbReference type="VEuPathDB" id="TriTrypDB:TEOVI_000698500"/>
<accession>A0A1G4I7B1</accession>
<evidence type="ECO:0000313" key="2">
    <source>
        <dbReference type="EMBL" id="SCU67826.1"/>
    </source>
</evidence>